<evidence type="ECO:0000256" key="1">
    <source>
        <dbReference type="ARBA" id="ARBA00004141"/>
    </source>
</evidence>
<dbReference type="InterPro" id="IPR036259">
    <property type="entry name" value="MFS_trans_sf"/>
</dbReference>
<organism evidence="10 11">
    <name type="scientific">Pleurostoma richardsiae</name>
    <dbReference type="NCBI Taxonomy" id="41990"/>
    <lineage>
        <taxon>Eukaryota</taxon>
        <taxon>Fungi</taxon>
        <taxon>Dikarya</taxon>
        <taxon>Ascomycota</taxon>
        <taxon>Pezizomycotina</taxon>
        <taxon>Sordariomycetes</taxon>
        <taxon>Sordariomycetidae</taxon>
        <taxon>Calosphaeriales</taxon>
        <taxon>Pleurostomataceae</taxon>
        <taxon>Pleurostoma</taxon>
    </lineage>
</organism>
<keyword evidence="3 7" id="KW-0813">Transport</keyword>
<dbReference type="SUPFAM" id="SSF103473">
    <property type="entry name" value="MFS general substrate transporter"/>
    <property type="match status" value="1"/>
</dbReference>
<feature type="transmembrane region" description="Helical" evidence="8">
    <location>
        <begin position="379"/>
        <end position="401"/>
    </location>
</feature>
<dbReference type="EMBL" id="JANBVO010000030">
    <property type="protein sequence ID" value="KAJ9138390.1"/>
    <property type="molecule type" value="Genomic_DNA"/>
</dbReference>
<proteinExistence type="inferred from homology"/>
<feature type="transmembrane region" description="Helical" evidence="8">
    <location>
        <begin position="89"/>
        <end position="108"/>
    </location>
</feature>
<sequence length="506" mass="54368">MAILETLKKHKAAIGVSATVNIGACLFGFDTGVAGGVIALGSFKKEFHLATSKSKYADASSNVVTLLNAGAFFGALAPPLASRYVGRKVLLAIAGAFFLVGGVLQTAAQGPTLGMIYAGRVIAGLGVGMISNVAPVFVAECAPKELRGVMMSLFEMFLVSGGMLAYWTTYGCSLHLPVESKQWRVPLSLQIILASLVIASSFLVPESPRWLAKQDRYEEATATLSYLRSAPADSAEITDEMAEIRAQIQEELAATQGRTVREIFEAHNFIRVLWALGVGLCAMWCGHNAILYYGPTVFAQIGYTAQNAALMASGIFTCIKFASTVIFIVGGVQFFSRKTLMAGGSFFMGAFLFALGAVLSTHPPSAPGNGEGSPSARGMMALIYLFVVAYSLSWGPLQWVYIGEIFPTRIRDYGMAIGAANIWLWNFVVSKITPTSVLNIGWKTWMIFGTLNICGCIFALLLPETKDLSLEQMDVLFGVVDENTRQHDIEMNLQAKGATSTSEREG</sequence>
<keyword evidence="11" id="KW-1185">Reference proteome</keyword>
<keyword evidence="6 8" id="KW-0472">Membrane</keyword>
<dbReference type="InterPro" id="IPR020846">
    <property type="entry name" value="MFS_dom"/>
</dbReference>
<feature type="transmembrane region" description="Helical" evidence="8">
    <location>
        <begin position="310"/>
        <end position="332"/>
    </location>
</feature>
<feature type="transmembrane region" description="Helical" evidence="8">
    <location>
        <begin position="268"/>
        <end position="290"/>
    </location>
</feature>
<comment type="similarity">
    <text evidence="2 7">Belongs to the major facilitator superfamily. Sugar transporter (TC 2.A.1.1) family.</text>
</comment>
<feature type="transmembrane region" description="Helical" evidence="8">
    <location>
        <begin position="114"/>
        <end position="137"/>
    </location>
</feature>
<dbReference type="PANTHER" id="PTHR48022:SF23">
    <property type="entry name" value="MAJOR FACILITATOR SUPERFAMILY (MFS) PROFILE DOMAIN-CONTAINING PROTEIN"/>
    <property type="match status" value="1"/>
</dbReference>
<comment type="caution">
    <text evidence="10">The sequence shown here is derived from an EMBL/GenBank/DDBJ whole genome shotgun (WGS) entry which is preliminary data.</text>
</comment>
<comment type="subcellular location">
    <subcellularLocation>
        <location evidence="1">Membrane</location>
        <topology evidence="1">Multi-pass membrane protein</topology>
    </subcellularLocation>
</comment>
<evidence type="ECO:0000313" key="11">
    <source>
        <dbReference type="Proteomes" id="UP001174694"/>
    </source>
</evidence>
<evidence type="ECO:0000256" key="3">
    <source>
        <dbReference type="ARBA" id="ARBA00022448"/>
    </source>
</evidence>
<evidence type="ECO:0000256" key="4">
    <source>
        <dbReference type="ARBA" id="ARBA00022692"/>
    </source>
</evidence>
<keyword evidence="10" id="KW-0762">Sugar transport</keyword>
<evidence type="ECO:0000256" key="7">
    <source>
        <dbReference type="RuleBase" id="RU003346"/>
    </source>
</evidence>
<evidence type="ECO:0000259" key="9">
    <source>
        <dbReference type="PROSITE" id="PS50850"/>
    </source>
</evidence>
<keyword evidence="4 8" id="KW-0812">Transmembrane</keyword>
<name>A0AA38RIG3_9PEZI</name>
<evidence type="ECO:0000256" key="8">
    <source>
        <dbReference type="SAM" id="Phobius"/>
    </source>
</evidence>
<evidence type="ECO:0000313" key="10">
    <source>
        <dbReference type="EMBL" id="KAJ9138390.1"/>
    </source>
</evidence>
<dbReference type="PRINTS" id="PR00171">
    <property type="entry name" value="SUGRTRNSPORT"/>
</dbReference>
<evidence type="ECO:0000256" key="6">
    <source>
        <dbReference type="ARBA" id="ARBA00023136"/>
    </source>
</evidence>
<gene>
    <name evidence="10" type="ORF">NKR23_g8536</name>
</gene>
<reference evidence="10" key="1">
    <citation type="submission" date="2022-07" db="EMBL/GenBank/DDBJ databases">
        <title>Fungi with potential for degradation of polypropylene.</title>
        <authorList>
            <person name="Gostincar C."/>
        </authorList>
    </citation>
    <scope>NUCLEOTIDE SEQUENCE</scope>
    <source>
        <strain evidence="10">EXF-13308</strain>
    </source>
</reference>
<dbReference type="FunFam" id="1.20.1250.20:FF:000134">
    <property type="entry name" value="MFS sugar transporter protein"/>
    <property type="match status" value="1"/>
</dbReference>
<dbReference type="InterPro" id="IPR003663">
    <property type="entry name" value="Sugar/inositol_transpt"/>
</dbReference>
<dbReference type="GO" id="GO:0016020">
    <property type="term" value="C:membrane"/>
    <property type="evidence" value="ECO:0007669"/>
    <property type="project" value="UniProtKB-SubCell"/>
</dbReference>
<evidence type="ECO:0000256" key="5">
    <source>
        <dbReference type="ARBA" id="ARBA00022989"/>
    </source>
</evidence>
<feature type="transmembrane region" description="Helical" evidence="8">
    <location>
        <begin position="413"/>
        <end position="433"/>
    </location>
</feature>
<feature type="transmembrane region" description="Helical" evidence="8">
    <location>
        <begin position="445"/>
        <end position="463"/>
    </location>
</feature>
<accession>A0AA38RIG3</accession>
<dbReference type="PROSITE" id="PS00217">
    <property type="entry name" value="SUGAR_TRANSPORT_2"/>
    <property type="match status" value="1"/>
</dbReference>
<dbReference type="Gene3D" id="1.20.1250.20">
    <property type="entry name" value="MFS general substrate transporter like domains"/>
    <property type="match status" value="1"/>
</dbReference>
<dbReference type="Proteomes" id="UP001174694">
    <property type="component" value="Unassembled WGS sequence"/>
</dbReference>
<dbReference type="NCBIfam" id="TIGR00879">
    <property type="entry name" value="SP"/>
    <property type="match status" value="1"/>
</dbReference>
<feature type="transmembrane region" description="Helical" evidence="8">
    <location>
        <begin position="59"/>
        <end position="77"/>
    </location>
</feature>
<feature type="transmembrane region" description="Helical" evidence="8">
    <location>
        <begin position="187"/>
        <end position="204"/>
    </location>
</feature>
<dbReference type="PROSITE" id="PS50850">
    <property type="entry name" value="MFS"/>
    <property type="match status" value="1"/>
</dbReference>
<feature type="transmembrane region" description="Helical" evidence="8">
    <location>
        <begin position="12"/>
        <end position="39"/>
    </location>
</feature>
<dbReference type="GO" id="GO:0005351">
    <property type="term" value="F:carbohydrate:proton symporter activity"/>
    <property type="evidence" value="ECO:0007669"/>
    <property type="project" value="TreeGrafter"/>
</dbReference>
<feature type="transmembrane region" description="Helical" evidence="8">
    <location>
        <begin position="149"/>
        <end position="167"/>
    </location>
</feature>
<feature type="domain" description="Major facilitator superfamily (MFS) profile" evidence="9">
    <location>
        <begin position="16"/>
        <end position="467"/>
    </location>
</feature>
<dbReference type="InterPro" id="IPR050360">
    <property type="entry name" value="MFS_Sugar_Transporters"/>
</dbReference>
<dbReference type="InterPro" id="IPR005828">
    <property type="entry name" value="MFS_sugar_transport-like"/>
</dbReference>
<protein>
    <submittedName>
        <fullName evidence="10">Sugar transporter</fullName>
    </submittedName>
</protein>
<dbReference type="Pfam" id="PF00083">
    <property type="entry name" value="Sugar_tr"/>
    <property type="match status" value="1"/>
</dbReference>
<dbReference type="InterPro" id="IPR005829">
    <property type="entry name" value="Sugar_transporter_CS"/>
</dbReference>
<feature type="transmembrane region" description="Helical" evidence="8">
    <location>
        <begin position="339"/>
        <end position="359"/>
    </location>
</feature>
<dbReference type="PANTHER" id="PTHR48022">
    <property type="entry name" value="PLASTIDIC GLUCOSE TRANSPORTER 4"/>
    <property type="match status" value="1"/>
</dbReference>
<keyword evidence="5 8" id="KW-1133">Transmembrane helix</keyword>
<evidence type="ECO:0000256" key="2">
    <source>
        <dbReference type="ARBA" id="ARBA00010992"/>
    </source>
</evidence>
<dbReference type="AlphaFoldDB" id="A0AA38RIG3"/>